<gene>
    <name evidence="5 6" type="primary">rplJ</name>
    <name evidence="6" type="ORF">CGW93_00160</name>
</gene>
<dbReference type="Proteomes" id="UP000216312">
    <property type="component" value="Unassembled WGS sequence"/>
</dbReference>
<protein>
    <recommendedName>
        <fullName evidence="4 5">Large ribosomal subunit protein uL10</fullName>
    </recommendedName>
</protein>
<dbReference type="GO" id="GO:0070180">
    <property type="term" value="F:large ribosomal subunit rRNA binding"/>
    <property type="evidence" value="ECO:0007669"/>
    <property type="project" value="UniProtKB-UniRule"/>
</dbReference>
<dbReference type="NCBIfam" id="NF000955">
    <property type="entry name" value="PRK00099.1-1"/>
    <property type="match status" value="1"/>
</dbReference>
<dbReference type="GO" id="GO:0015934">
    <property type="term" value="C:large ribosomal subunit"/>
    <property type="evidence" value="ECO:0007669"/>
    <property type="project" value="InterPro"/>
</dbReference>
<dbReference type="AlphaFoldDB" id="A0A257LXC7"/>
<sequence length="213" mass="24099">MQNLPAPRGPTYNRCIYHQLWGRVSRSTYVSYSTNYKPGGDMLKKDKPKVVEELANLIKDAPGIYLTDFSGLNVSEMHILRKRLRERGITFRVVRNRLLQRASEKANKSELIEKLVGPTAICLNYDDPYVIPKVLMEFINEFKKLKIKAAWVEGELLDENEVQALAKLPSRDELLTQAVNTVATPISQLMGVLQNLLQTLVATLDAIKSKQGT</sequence>
<keyword evidence="3 5" id="KW-0687">Ribonucleoprotein</keyword>
<keyword evidence="5" id="KW-0699">rRNA-binding</keyword>
<reference evidence="7" key="1">
    <citation type="submission" date="2017-07" db="EMBL/GenBank/DDBJ databases">
        <title>Novel pathways for hydrocarbon cycling and metabolic interdependencies in hydrothermal sediment communities.</title>
        <authorList>
            <person name="Dombrowski N."/>
            <person name="Seitz K."/>
            <person name="Teske A."/>
            <person name="Baker B."/>
        </authorList>
    </citation>
    <scope>NUCLEOTIDE SEQUENCE [LARGE SCALE GENOMIC DNA]</scope>
</reference>
<dbReference type="GO" id="GO:0006412">
    <property type="term" value="P:translation"/>
    <property type="evidence" value="ECO:0007669"/>
    <property type="project" value="UniProtKB-UniRule"/>
</dbReference>
<dbReference type="PANTHER" id="PTHR11560">
    <property type="entry name" value="39S RIBOSOMAL PROTEIN L10, MITOCHONDRIAL"/>
    <property type="match status" value="1"/>
</dbReference>
<dbReference type="PROSITE" id="PS01109">
    <property type="entry name" value="RIBOSOMAL_L10"/>
    <property type="match status" value="1"/>
</dbReference>
<dbReference type="SUPFAM" id="SSF160369">
    <property type="entry name" value="Ribosomal protein L10-like"/>
    <property type="match status" value="1"/>
</dbReference>
<evidence type="ECO:0000313" key="7">
    <source>
        <dbReference type="Proteomes" id="UP000216312"/>
    </source>
</evidence>
<comment type="function">
    <text evidence="5">Forms part of the ribosomal stalk, playing a central role in the interaction of the ribosome with GTP-bound translation factors.</text>
</comment>
<comment type="caution">
    <text evidence="6">The sequence shown here is derived from an EMBL/GenBank/DDBJ whole genome shotgun (WGS) entry which is preliminary data.</text>
</comment>
<dbReference type="InterPro" id="IPR002363">
    <property type="entry name" value="Ribosomal_uL10_CS_bac"/>
</dbReference>
<dbReference type="CDD" id="cd05797">
    <property type="entry name" value="Ribosomal_L10"/>
    <property type="match status" value="1"/>
</dbReference>
<evidence type="ECO:0000256" key="5">
    <source>
        <dbReference type="HAMAP-Rule" id="MF_00362"/>
    </source>
</evidence>
<dbReference type="Gene3D" id="6.10.250.290">
    <property type="match status" value="1"/>
</dbReference>
<evidence type="ECO:0000256" key="3">
    <source>
        <dbReference type="ARBA" id="ARBA00023274"/>
    </source>
</evidence>
<proteinExistence type="inferred from homology"/>
<dbReference type="InterPro" id="IPR043141">
    <property type="entry name" value="Ribosomal_uL10-like_sf"/>
</dbReference>
<comment type="subunit">
    <text evidence="5">Part of the ribosomal stalk of the 50S ribosomal subunit. The N-terminus interacts with L11 and the large rRNA to form the base of the stalk. The C-terminus forms an elongated spine to which L12 dimers bind in a sequential fashion forming a multimeric L10(L12)X complex.</text>
</comment>
<evidence type="ECO:0000256" key="4">
    <source>
        <dbReference type="ARBA" id="ARBA00035202"/>
    </source>
</evidence>
<dbReference type="GO" id="GO:0003735">
    <property type="term" value="F:structural constituent of ribosome"/>
    <property type="evidence" value="ECO:0007669"/>
    <property type="project" value="InterPro"/>
</dbReference>
<keyword evidence="5" id="KW-0694">RNA-binding</keyword>
<dbReference type="InterPro" id="IPR022973">
    <property type="entry name" value="Ribosomal_uL10_bac"/>
</dbReference>
<dbReference type="InterPro" id="IPR047865">
    <property type="entry name" value="Ribosomal_uL10_bac_type"/>
</dbReference>
<comment type="similarity">
    <text evidence="1 5">Belongs to the universal ribosomal protein uL10 family.</text>
</comment>
<dbReference type="Gene3D" id="3.30.70.1730">
    <property type="match status" value="1"/>
</dbReference>
<name>A0A257LXC7_UNCW3</name>
<evidence type="ECO:0000313" key="6">
    <source>
        <dbReference type="EMBL" id="OYV03616.1"/>
    </source>
</evidence>
<dbReference type="Pfam" id="PF00466">
    <property type="entry name" value="Ribosomal_L10"/>
    <property type="match status" value="1"/>
</dbReference>
<dbReference type="InterPro" id="IPR001790">
    <property type="entry name" value="Ribosomal_uL10"/>
</dbReference>
<organism evidence="6 7">
    <name type="scientific">candidate division WOR-3 bacterium 4484_18</name>
    <dbReference type="NCBI Taxonomy" id="2020626"/>
    <lineage>
        <taxon>Bacteria</taxon>
        <taxon>Bacteria division WOR-3</taxon>
    </lineage>
</organism>
<dbReference type="EMBL" id="NMUJ01000001">
    <property type="protein sequence ID" value="OYV03616.1"/>
    <property type="molecule type" value="Genomic_DNA"/>
</dbReference>
<keyword evidence="2 5" id="KW-0689">Ribosomal protein</keyword>
<accession>A0A257LXC7</accession>
<evidence type="ECO:0000256" key="1">
    <source>
        <dbReference type="ARBA" id="ARBA00008889"/>
    </source>
</evidence>
<evidence type="ECO:0000256" key="2">
    <source>
        <dbReference type="ARBA" id="ARBA00022980"/>
    </source>
</evidence>
<dbReference type="HAMAP" id="MF_00362">
    <property type="entry name" value="Ribosomal_uL10"/>
    <property type="match status" value="1"/>
</dbReference>